<dbReference type="EMBL" id="SDKC01000001">
    <property type="protein sequence ID" value="RXS75123.1"/>
    <property type="molecule type" value="Genomic_DNA"/>
</dbReference>
<dbReference type="PANTHER" id="PTHR30001:SF0">
    <property type="entry name" value="RIBONUCLEASE G"/>
    <property type="match status" value="1"/>
</dbReference>
<dbReference type="InterPro" id="IPR019307">
    <property type="entry name" value="RNA-bd_AU-1/RNase_E/G"/>
</dbReference>
<sequence>MHKMERVIITTLCYHGTNCRVAAWQSNGKISRICLEDPQGERLLGSIHVGKVQKILPDIKGAFVEIENRTSCYFPYTKESNFLYTMPKKTSGLRAGDELLVQVTREAIKTKAPCVSSNLNFTGKYLVLTTGNRTLGISTKIPAEKREELKELLEELLPEERTYGIILRTNGALASAEELRAELRSLEAQFTQLYRKALHTPCYTKLSRGESITASILKDVHWEETEKIITDQKALYEELCVSRQDTPAASMCAIEYYEDSLLPLARLYNLERELDQALQEKIWLKSGGFLVIQQTEAFVAIDVNTGKHSSKKDAEENYKQINREAALEIARQIRLRNLSGMILIDFINMRDCEDRSDLIQYMRSLVRSDSMQTVVVDVTTLGIMEITRKKSAKTLAEQLNLLRKGE</sequence>
<keyword evidence="4" id="KW-0460">Magnesium</keyword>
<dbReference type="InterPro" id="IPR012340">
    <property type="entry name" value="NA-bd_OB-fold"/>
</dbReference>
<dbReference type="SUPFAM" id="SSF50249">
    <property type="entry name" value="Nucleic acid-binding proteins"/>
    <property type="match status" value="1"/>
</dbReference>
<evidence type="ECO:0000256" key="3">
    <source>
        <dbReference type="ARBA" id="ARBA00022801"/>
    </source>
</evidence>
<dbReference type="GO" id="GO:0006364">
    <property type="term" value="P:rRNA processing"/>
    <property type="evidence" value="ECO:0007669"/>
    <property type="project" value="TreeGrafter"/>
</dbReference>
<keyword evidence="6" id="KW-0175">Coiled coil</keyword>
<comment type="cofactor">
    <cofactor evidence="1">
        <name>Mg(2+)</name>
        <dbReference type="ChEBI" id="CHEBI:18420"/>
    </cofactor>
</comment>
<evidence type="ECO:0000313" key="8">
    <source>
        <dbReference type="EMBL" id="RXS75123.1"/>
    </source>
</evidence>
<evidence type="ECO:0000256" key="1">
    <source>
        <dbReference type="ARBA" id="ARBA00001946"/>
    </source>
</evidence>
<dbReference type="OrthoDB" id="9804278at2"/>
<dbReference type="GO" id="GO:0004540">
    <property type="term" value="F:RNA nuclease activity"/>
    <property type="evidence" value="ECO:0007669"/>
    <property type="project" value="InterPro"/>
</dbReference>
<comment type="caution">
    <text evidence="8">The sequence shown here is derived from an EMBL/GenBank/DDBJ whole genome shotgun (WGS) entry which is preliminary data.</text>
</comment>
<keyword evidence="3" id="KW-0378">Hydrolase</keyword>
<organism evidence="8 9">
    <name type="scientific">Blautia faecicola</name>
    <dbReference type="NCBI Taxonomy" id="2509240"/>
    <lineage>
        <taxon>Bacteria</taxon>
        <taxon>Bacillati</taxon>
        <taxon>Bacillota</taxon>
        <taxon>Clostridia</taxon>
        <taxon>Lachnospirales</taxon>
        <taxon>Lachnospiraceae</taxon>
        <taxon>Blautia</taxon>
    </lineage>
</organism>
<accession>A0A4Q1RHJ1</accession>
<dbReference type="Proteomes" id="UP000290106">
    <property type="component" value="Unassembled WGS sequence"/>
</dbReference>
<evidence type="ECO:0000256" key="2">
    <source>
        <dbReference type="ARBA" id="ARBA00022723"/>
    </source>
</evidence>
<name>A0A4Q1RHJ1_9FIRM</name>
<keyword evidence="9" id="KW-1185">Reference proteome</keyword>
<gene>
    <name evidence="8" type="ORF">ETP43_07755</name>
</gene>
<proteinExistence type="predicted"/>
<keyword evidence="5" id="KW-0694">RNA-binding</keyword>
<reference evidence="8 9" key="1">
    <citation type="submission" date="2019-01" db="EMBL/GenBank/DDBJ databases">
        <title>Blautia sp. nov. KGMB01111 isolated human feces.</title>
        <authorList>
            <person name="Park J.-E."/>
            <person name="Kim J.-S."/>
            <person name="Park S.-H."/>
        </authorList>
    </citation>
    <scope>NUCLEOTIDE SEQUENCE [LARGE SCALE GENOMIC DNA]</scope>
    <source>
        <strain evidence="8 9">KGMB01111</strain>
    </source>
</reference>
<protein>
    <submittedName>
        <fullName evidence="8">Ribonuclease E/G</fullName>
    </submittedName>
</protein>
<feature type="domain" description="S1 motif" evidence="7">
    <location>
        <begin position="45"/>
        <end position="124"/>
    </location>
</feature>
<dbReference type="Gene3D" id="2.40.50.140">
    <property type="entry name" value="Nucleic acid-binding proteins"/>
    <property type="match status" value="1"/>
</dbReference>
<dbReference type="InterPro" id="IPR003029">
    <property type="entry name" value="S1_domain"/>
</dbReference>
<dbReference type="Pfam" id="PF10150">
    <property type="entry name" value="RNase_E_G"/>
    <property type="match status" value="1"/>
</dbReference>
<dbReference type="PANTHER" id="PTHR30001">
    <property type="entry name" value="RIBONUCLEASE"/>
    <property type="match status" value="1"/>
</dbReference>
<evidence type="ECO:0000256" key="5">
    <source>
        <dbReference type="ARBA" id="ARBA00022884"/>
    </source>
</evidence>
<dbReference type="CDD" id="cd04453">
    <property type="entry name" value="S1_RNase_E"/>
    <property type="match status" value="1"/>
</dbReference>
<dbReference type="PROSITE" id="PS50126">
    <property type="entry name" value="S1"/>
    <property type="match status" value="1"/>
</dbReference>
<feature type="coiled-coil region" evidence="6">
    <location>
        <begin position="169"/>
        <end position="196"/>
    </location>
</feature>
<dbReference type="AlphaFoldDB" id="A0A4Q1RHJ1"/>
<evidence type="ECO:0000256" key="4">
    <source>
        <dbReference type="ARBA" id="ARBA00022842"/>
    </source>
</evidence>
<dbReference type="GO" id="GO:0016787">
    <property type="term" value="F:hydrolase activity"/>
    <property type="evidence" value="ECO:0007669"/>
    <property type="project" value="UniProtKB-KW"/>
</dbReference>
<evidence type="ECO:0000259" key="7">
    <source>
        <dbReference type="PROSITE" id="PS50126"/>
    </source>
</evidence>
<evidence type="ECO:0000256" key="6">
    <source>
        <dbReference type="SAM" id="Coils"/>
    </source>
</evidence>
<dbReference type="InterPro" id="IPR004659">
    <property type="entry name" value="RNase_E/G"/>
</dbReference>
<dbReference type="GO" id="GO:0005737">
    <property type="term" value="C:cytoplasm"/>
    <property type="evidence" value="ECO:0007669"/>
    <property type="project" value="TreeGrafter"/>
</dbReference>
<dbReference type="GO" id="GO:0003723">
    <property type="term" value="F:RNA binding"/>
    <property type="evidence" value="ECO:0007669"/>
    <property type="project" value="UniProtKB-KW"/>
</dbReference>
<dbReference type="GO" id="GO:0046872">
    <property type="term" value="F:metal ion binding"/>
    <property type="evidence" value="ECO:0007669"/>
    <property type="project" value="UniProtKB-KW"/>
</dbReference>
<keyword evidence="2" id="KW-0479">Metal-binding</keyword>
<evidence type="ECO:0000313" key="9">
    <source>
        <dbReference type="Proteomes" id="UP000290106"/>
    </source>
</evidence>